<keyword evidence="4" id="KW-1185">Reference proteome</keyword>
<keyword evidence="1" id="KW-1133">Transmembrane helix</keyword>
<dbReference type="Pfam" id="PF18917">
    <property type="entry name" value="LiaI-LiaF-like_TM1"/>
    <property type="match status" value="1"/>
</dbReference>
<feature type="transmembrane region" description="Helical" evidence="1">
    <location>
        <begin position="9"/>
        <end position="27"/>
    </location>
</feature>
<dbReference type="STRING" id="1293054.HSACCH_01988"/>
<feature type="transmembrane region" description="Helical" evidence="1">
    <location>
        <begin position="59"/>
        <end position="79"/>
    </location>
</feature>
<dbReference type="EMBL" id="CAUI01000021">
    <property type="protein sequence ID" value="CCU80274.1"/>
    <property type="molecule type" value="Genomic_DNA"/>
</dbReference>
<keyword evidence="1" id="KW-0472">Membrane</keyword>
<feature type="transmembrane region" description="Helical" evidence="1">
    <location>
        <begin position="33"/>
        <end position="54"/>
    </location>
</feature>
<dbReference type="AlphaFoldDB" id="M5E2N9"/>
<protein>
    <recommendedName>
        <fullName evidence="2">LiaI-LiaF-like transmembrane region domain-containing protein</fullName>
    </recommendedName>
</protein>
<evidence type="ECO:0000256" key="1">
    <source>
        <dbReference type="SAM" id="Phobius"/>
    </source>
</evidence>
<accession>M5E2N9</accession>
<sequence>MTDNRDRSLIAIILIFTGIIFLGDTLGKYNFNIFFFLRSYWPLLLIIFGFHTLLQKTKFWFIVPAIVAVLSIYLIYLLVNQQPFYFIPQMRMRIFNFNNLPFR</sequence>
<reference evidence="4" key="1">
    <citation type="journal article" date="2013" name="Genome Announc.">
        <title>Genome Sequence of Halanaerobium saccharolyticum subsp. saccharolyticum Strain DSM 6643T, a Halophilic Hydrogen-Producing Bacterium.</title>
        <authorList>
            <person name="Kivisto A."/>
            <person name="Larjo A."/>
            <person name="Ciranna A."/>
            <person name="Santala V."/>
            <person name="Roos C."/>
            <person name="Karp M."/>
        </authorList>
    </citation>
    <scope>NUCLEOTIDE SEQUENCE [LARGE SCALE GENOMIC DNA]</scope>
    <source>
        <strain evidence="4">DSM 6643</strain>
    </source>
</reference>
<evidence type="ECO:0000259" key="2">
    <source>
        <dbReference type="Pfam" id="PF18917"/>
    </source>
</evidence>
<gene>
    <name evidence="3" type="ORF">HSACCH_01988</name>
</gene>
<proteinExistence type="predicted"/>
<dbReference type="InParanoid" id="M5E2N9"/>
<evidence type="ECO:0000313" key="3">
    <source>
        <dbReference type="EMBL" id="CCU80274.1"/>
    </source>
</evidence>
<feature type="domain" description="LiaI-LiaF-like transmembrane region" evidence="2">
    <location>
        <begin position="9"/>
        <end position="50"/>
    </location>
</feature>
<dbReference type="Proteomes" id="UP000012063">
    <property type="component" value="Unassembled WGS sequence"/>
</dbReference>
<dbReference type="RefSeq" id="WP_005489626.1">
    <property type="nucleotide sequence ID" value="NZ_CAUI01000021.1"/>
</dbReference>
<evidence type="ECO:0000313" key="4">
    <source>
        <dbReference type="Proteomes" id="UP000012063"/>
    </source>
</evidence>
<organism evidence="3 4">
    <name type="scientific">Halanaerobium saccharolyticum subsp. saccharolyticum DSM 6643</name>
    <dbReference type="NCBI Taxonomy" id="1293054"/>
    <lineage>
        <taxon>Bacteria</taxon>
        <taxon>Bacillati</taxon>
        <taxon>Bacillota</taxon>
        <taxon>Clostridia</taxon>
        <taxon>Halanaerobiales</taxon>
        <taxon>Halanaerobiaceae</taxon>
        <taxon>Halanaerobium</taxon>
    </lineage>
</organism>
<dbReference type="OrthoDB" id="2111993at2"/>
<keyword evidence="1" id="KW-0812">Transmembrane</keyword>
<dbReference type="InterPro" id="IPR043726">
    <property type="entry name" value="LiaI-LiaF-like_TM1"/>
</dbReference>
<comment type="caution">
    <text evidence="3">The sequence shown here is derived from an EMBL/GenBank/DDBJ whole genome shotgun (WGS) entry which is preliminary data.</text>
</comment>
<name>M5E2N9_9FIRM</name>